<sequence>MAGNPAQLALGFRKVPWGATMSEIKASEVQQPDHEDEDSLGFNTVLAGLQAQVFYILIEDQLVRAKYIITQEYQNKNSYITAFSTLKEALTSKYGVSGESNIYWNDDLYEDDPTEWGMAISVGHHSRFETWANENTSICLALTGENYDIQLVVEYTGIALRDIESDHRKASLLADL</sequence>
<name>A0ABY2JFJ3_9MICO</name>
<dbReference type="Proteomes" id="UP000297851">
    <property type="component" value="Unassembled WGS sequence"/>
</dbReference>
<dbReference type="RefSeq" id="WP_134373716.1">
    <property type="nucleotide sequence ID" value="NZ_SOGO01000025.1"/>
</dbReference>
<evidence type="ECO:0000313" key="1">
    <source>
        <dbReference type="EMBL" id="TFD02422.1"/>
    </source>
</evidence>
<comment type="caution">
    <text evidence="1">The sequence shown here is derived from an EMBL/GenBank/DDBJ whole genome shotgun (WGS) entry which is preliminary data.</text>
</comment>
<reference evidence="1 2" key="1">
    <citation type="submission" date="2019-03" db="EMBL/GenBank/DDBJ databases">
        <title>Genomics of glacier-inhabiting Cryobacterium strains.</title>
        <authorList>
            <person name="Liu Q."/>
            <person name="Xin Y.-H."/>
        </authorList>
    </citation>
    <scope>NUCLEOTIDE SEQUENCE [LARGE SCALE GENOMIC DNA]</scope>
    <source>
        <strain evidence="1 2">TMT2-16</strain>
    </source>
</reference>
<proteinExistence type="predicted"/>
<protein>
    <submittedName>
        <fullName evidence="1">Uncharacterized protein</fullName>
    </submittedName>
</protein>
<evidence type="ECO:0000313" key="2">
    <source>
        <dbReference type="Proteomes" id="UP000297851"/>
    </source>
</evidence>
<keyword evidence="2" id="KW-1185">Reference proteome</keyword>
<gene>
    <name evidence="1" type="ORF">E3T25_08875</name>
</gene>
<accession>A0ABY2JFJ3</accession>
<dbReference type="EMBL" id="SOGO01000025">
    <property type="protein sequence ID" value="TFD02422.1"/>
    <property type="molecule type" value="Genomic_DNA"/>
</dbReference>
<organism evidence="1 2">
    <name type="scientific">Cryobacterium sandaracinum</name>
    <dbReference type="NCBI Taxonomy" id="1259247"/>
    <lineage>
        <taxon>Bacteria</taxon>
        <taxon>Bacillati</taxon>
        <taxon>Actinomycetota</taxon>
        <taxon>Actinomycetes</taxon>
        <taxon>Micrococcales</taxon>
        <taxon>Microbacteriaceae</taxon>
        <taxon>Cryobacterium</taxon>
    </lineage>
</organism>